<dbReference type="AlphaFoldDB" id="A0A5M8Q718"/>
<reference evidence="2 3" key="1">
    <citation type="submission" date="2019-07" db="EMBL/GenBank/DDBJ databases">
        <authorList>
            <person name="Qu J.-H."/>
        </authorList>
    </citation>
    <scope>NUCLEOTIDE SEQUENCE [LARGE SCALE GENOMIC DNA]</scope>
    <source>
        <strain evidence="2 3">MDT1-10-3</strain>
    </source>
</reference>
<keyword evidence="1" id="KW-0732">Signal</keyword>
<dbReference type="Pfam" id="PF11751">
    <property type="entry name" value="PorP_SprF"/>
    <property type="match status" value="1"/>
</dbReference>
<feature type="signal peptide" evidence="1">
    <location>
        <begin position="1"/>
        <end position="27"/>
    </location>
</feature>
<evidence type="ECO:0000313" key="3">
    <source>
        <dbReference type="Proteomes" id="UP000323866"/>
    </source>
</evidence>
<dbReference type="NCBIfam" id="TIGR03519">
    <property type="entry name" value="T9SS_PorP_fam"/>
    <property type="match status" value="1"/>
</dbReference>
<accession>A0A5M8Q718</accession>
<protein>
    <submittedName>
        <fullName evidence="2">Type IX secretion system membrane protein PorP/SprF</fullName>
    </submittedName>
</protein>
<organism evidence="2 3">
    <name type="scientific">Rufibacter glacialis</name>
    <dbReference type="NCBI Taxonomy" id="1259555"/>
    <lineage>
        <taxon>Bacteria</taxon>
        <taxon>Pseudomonadati</taxon>
        <taxon>Bacteroidota</taxon>
        <taxon>Cytophagia</taxon>
        <taxon>Cytophagales</taxon>
        <taxon>Hymenobacteraceae</taxon>
        <taxon>Rufibacter</taxon>
    </lineage>
</organism>
<comment type="caution">
    <text evidence="2">The sequence shown here is derived from an EMBL/GenBank/DDBJ whole genome shotgun (WGS) entry which is preliminary data.</text>
</comment>
<sequence length="321" mass="35509">MRRMKNAVVAFLVLIAGSLALPQVSFAQQDPQFTQYMFNGLLLNPAYAGSRGFSSVVGSHRSQWAGFEGAPQSQTLSFDGNLNRKLAGGVIISNDRLGAQRFTEVSLNSAVRISLSHSTRLAVGISLGATQQTLDGTKLRPDEPNDLAIPQGIERAVKPSARVGTYLYSTRFYAGVSLGNVVFFRDGLPTDPKPHLFLTSGGVFDLGQKMKFRPSALLKEDFNGPAALDLNAFLLFNEQFWVGTSYRTTLHIFNNREFATSTRLGNALALLVELHPSPLMRIGYSYDFSLNQLRHYSSHEISLGVNFLKKKYGRMLTPRYF</sequence>
<dbReference type="EMBL" id="VKKZ01000024">
    <property type="protein sequence ID" value="KAA6431033.1"/>
    <property type="molecule type" value="Genomic_DNA"/>
</dbReference>
<dbReference type="Proteomes" id="UP000323866">
    <property type="component" value="Unassembled WGS sequence"/>
</dbReference>
<dbReference type="OrthoDB" id="978914at2"/>
<gene>
    <name evidence="2" type="ORF">FOE74_18180</name>
</gene>
<evidence type="ECO:0000256" key="1">
    <source>
        <dbReference type="SAM" id="SignalP"/>
    </source>
</evidence>
<name>A0A5M8Q718_9BACT</name>
<feature type="chain" id="PRO_5024383891" evidence="1">
    <location>
        <begin position="28"/>
        <end position="321"/>
    </location>
</feature>
<reference evidence="2 3" key="2">
    <citation type="submission" date="2019-09" db="EMBL/GenBank/DDBJ databases">
        <title>A bacterium isolated from glacier soil.</title>
        <authorList>
            <person name="Liu Q."/>
        </authorList>
    </citation>
    <scope>NUCLEOTIDE SEQUENCE [LARGE SCALE GENOMIC DNA]</scope>
    <source>
        <strain evidence="2 3">MDT1-10-3</strain>
    </source>
</reference>
<evidence type="ECO:0000313" key="2">
    <source>
        <dbReference type="EMBL" id="KAA6431033.1"/>
    </source>
</evidence>
<dbReference type="InterPro" id="IPR019861">
    <property type="entry name" value="PorP/SprF_Bacteroidetes"/>
</dbReference>
<proteinExistence type="predicted"/>